<evidence type="ECO:0000256" key="3">
    <source>
        <dbReference type="ARBA" id="ARBA00022729"/>
    </source>
</evidence>
<dbReference type="SUPFAM" id="SSF53850">
    <property type="entry name" value="Periplasmic binding protein-like II"/>
    <property type="match status" value="1"/>
</dbReference>
<evidence type="ECO:0000313" key="4">
    <source>
        <dbReference type="EMBL" id="SFC91385.1"/>
    </source>
</evidence>
<dbReference type="GO" id="GO:1901982">
    <property type="term" value="F:maltose binding"/>
    <property type="evidence" value="ECO:0007669"/>
    <property type="project" value="TreeGrafter"/>
</dbReference>
<organism evidence="4 5">
    <name type="scientific">Streptomyces aidingensis</name>
    <dbReference type="NCBI Taxonomy" id="910347"/>
    <lineage>
        <taxon>Bacteria</taxon>
        <taxon>Bacillati</taxon>
        <taxon>Actinomycetota</taxon>
        <taxon>Actinomycetes</taxon>
        <taxon>Kitasatosporales</taxon>
        <taxon>Streptomycetaceae</taxon>
        <taxon>Streptomyces</taxon>
    </lineage>
</organism>
<dbReference type="EMBL" id="FOLM01000007">
    <property type="protein sequence ID" value="SFC91385.1"/>
    <property type="molecule type" value="Genomic_DNA"/>
</dbReference>
<dbReference type="GO" id="GO:0055052">
    <property type="term" value="C:ATP-binding cassette (ABC) transporter complex, substrate-binding subunit-containing"/>
    <property type="evidence" value="ECO:0007669"/>
    <property type="project" value="TreeGrafter"/>
</dbReference>
<dbReference type="Pfam" id="PF01547">
    <property type="entry name" value="SBP_bac_1"/>
    <property type="match status" value="1"/>
</dbReference>
<comment type="similarity">
    <text evidence="1">Belongs to the bacterial solute-binding protein 1 family.</text>
</comment>
<dbReference type="InterPro" id="IPR006059">
    <property type="entry name" value="SBP"/>
</dbReference>
<evidence type="ECO:0000256" key="2">
    <source>
        <dbReference type="ARBA" id="ARBA00022448"/>
    </source>
</evidence>
<accession>A0A1I1N1V1</accession>
<dbReference type="PANTHER" id="PTHR30061">
    <property type="entry name" value="MALTOSE-BINDING PERIPLASMIC PROTEIN"/>
    <property type="match status" value="1"/>
</dbReference>
<sequence>MTYPSRITRATALVSATALLTGCSLLGSDEDETTVLEVWMMNHSAGEDFVRQVVDDFEARHPEVEVRVEFQDWVGIGDKVNEALTTGEGPDVIEVGNTQVAQYVHTGGVKDLTNQVVDLDGDYWVPGLAEPGKVYGHQFGIPFYAANRVVIYRKDLFQAAGIEEPPADREEWLEITRTLDEVPGQQGIYLPGQNWYVLAGFIWDEGGELAVESGGRWTGALHTPEAAAGMDFYAGLQALGDGPVDTDEANPPHEEVFASGEVAQIISTPGSAQTVIDLNPELEDVIGFFSVPGKEAGKPGAVFTGGSNLIITEESAQPLLAYDFVKLITGDTWQTELARSRSLVPNRTTLADAVQDDPGTAAMVAGAVNGRATPQSPRWGRVEADNPIKAYQTAVLTGTDPLAAGKKASDAITRLLAYTTPTG</sequence>
<keyword evidence="5" id="KW-1185">Reference proteome</keyword>
<keyword evidence="2" id="KW-0813">Transport</keyword>
<dbReference type="GO" id="GO:0042956">
    <property type="term" value="P:maltodextrin transmembrane transport"/>
    <property type="evidence" value="ECO:0007669"/>
    <property type="project" value="TreeGrafter"/>
</dbReference>
<proteinExistence type="inferred from homology"/>
<dbReference type="AlphaFoldDB" id="A0A1I1N1V1"/>
<dbReference type="GO" id="GO:0015768">
    <property type="term" value="P:maltose transport"/>
    <property type="evidence" value="ECO:0007669"/>
    <property type="project" value="TreeGrafter"/>
</dbReference>
<dbReference type="Gene3D" id="3.40.190.10">
    <property type="entry name" value="Periplasmic binding protein-like II"/>
    <property type="match status" value="2"/>
</dbReference>
<dbReference type="Proteomes" id="UP000199207">
    <property type="component" value="Unassembled WGS sequence"/>
</dbReference>
<dbReference type="PROSITE" id="PS51257">
    <property type="entry name" value="PROKAR_LIPOPROTEIN"/>
    <property type="match status" value="1"/>
</dbReference>
<dbReference type="STRING" id="910347.SAMN05421773_107179"/>
<gene>
    <name evidence="4" type="ORF">SAMN05421773_107179</name>
</gene>
<evidence type="ECO:0000313" key="5">
    <source>
        <dbReference type="Proteomes" id="UP000199207"/>
    </source>
</evidence>
<dbReference type="RefSeq" id="WP_245834087.1">
    <property type="nucleotide sequence ID" value="NZ_FOLM01000007.1"/>
</dbReference>
<evidence type="ECO:0000256" key="1">
    <source>
        <dbReference type="ARBA" id="ARBA00008520"/>
    </source>
</evidence>
<reference evidence="4 5" key="1">
    <citation type="submission" date="2016-10" db="EMBL/GenBank/DDBJ databases">
        <authorList>
            <person name="de Groot N.N."/>
        </authorList>
    </citation>
    <scope>NUCLEOTIDE SEQUENCE [LARGE SCALE GENOMIC DNA]</scope>
    <source>
        <strain evidence="4 5">CGMCC 4.5739</strain>
    </source>
</reference>
<name>A0A1I1N1V1_9ACTN</name>
<keyword evidence="3" id="KW-0732">Signal</keyword>
<dbReference type="PANTHER" id="PTHR30061:SF50">
    <property type="entry name" value="MALTOSE_MALTODEXTRIN-BINDING PERIPLASMIC PROTEIN"/>
    <property type="match status" value="1"/>
</dbReference>
<protein>
    <submittedName>
        <fullName evidence="4">N,N'-diacetylchitobiose transport system substrate-binding protein</fullName>
    </submittedName>
</protein>